<evidence type="ECO:0000313" key="2">
    <source>
        <dbReference type="Proteomes" id="UP001603978"/>
    </source>
</evidence>
<gene>
    <name evidence="1" type="ORF">ACFLIM_11125</name>
</gene>
<evidence type="ECO:0000313" key="1">
    <source>
        <dbReference type="EMBL" id="MFG1703737.1"/>
    </source>
</evidence>
<name>A0ABW7A8S3_9ACTN</name>
<protein>
    <submittedName>
        <fullName evidence="1">Uncharacterized protein</fullName>
    </submittedName>
</protein>
<dbReference type="Proteomes" id="UP001603978">
    <property type="component" value="Unassembled WGS sequence"/>
</dbReference>
<reference evidence="1 2" key="1">
    <citation type="submission" date="2024-10" db="EMBL/GenBank/DDBJ databases">
        <authorList>
            <person name="Topkara A.R."/>
            <person name="Saygin H."/>
        </authorList>
    </citation>
    <scope>NUCLEOTIDE SEQUENCE [LARGE SCALE GENOMIC DNA]</scope>
    <source>
        <strain evidence="1 2">M3C6</strain>
    </source>
</reference>
<accession>A0ABW7A8S3</accession>
<proteinExistence type="predicted"/>
<keyword evidence="2" id="KW-1185">Reference proteome</keyword>
<organism evidence="1 2">
    <name type="scientific">Nonomuraea marmarensis</name>
    <dbReference type="NCBI Taxonomy" id="3351344"/>
    <lineage>
        <taxon>Bacteria</taxon>
        <taxon>Bacillati</taxon>
        <taxon>Actinomycetota</taxon>
        <taxon>Actinomycetes</taxon>
        <taxon>Streptosporangiales</taxon>
        <taxon>Streptosporangiaceae</taxon>
        <taxon>Nonomuraea</taxon>
    </lineage>
</organism>
<comment type="caution">
    <text evidence="1">The sequence shown here is derived from an EMBL/GenBank/DDBJ whole genome shotgun (WGS) entry which is preliminary data.</text>
</comment>
<dbReference type="RefSeq" id="WP_393164409.1">
    <property type="nucleotide sequence ID" value="NZ_JBICRM010000005.1"/>
</dbReference>
<dbReference type="EMBL" id="JBICRM010000005">
    <property type="protein sequence ID" value="MFG1703737.1"/>
    <property type="molecule type" value="Genomic_DNA"/>
</dbReference>
<sequence>MAVTLGYRWHRHGLARTAFDGLAPAQRREAAKSAALIAEATGDDQPTVTWI</sequence>